<dbReference type="EMBL" id="CAUYUJ010018615">
    <property type="protein sequence ID" value="CAK0885014.1"/>
    <property type="molecule type" value="Genomic_DNA"/>
</dbReference>
<reference evidence="2" key="1">
    <citation type="submission" date="2023-10" db="EMBL/GenBank/DDBJ databases">
        <authorList>
            <person name="Chen Y."/>
            <person name="Shah S."/>
            <person name="Dougan E. K."/>
            <person name="Thang M."/>
            <person name="Chan C."/>
        </authorList>
    </citation>
    <scope>NUCLEOTIDE SEQUENCE [LARGE SCALE GENOMIC DNA]</scope>
</reference>
<sequence>AIEIIWIWPRAHYFWNPVDVLPSRSAPVASSAGVQAAAGAGTGAAKGAGGGPAGQEEGVQGHVEEPNDQGRFEEPPERVQQEVGQPERSSDSLAVCLPAAHQNEQQRTAREVGPHLQAAGKLGSGAGAGAGQRGVPSVGTACEAASGCGLGTSPFGALEWGAKEAALAPSQCSVQAGEAMHTFDLDALDEGICAKDDEIGPQQEAAAAAFRAAQNKEKKGRKKQLELLDKERSLRRPGWEKD</sequence>
<evidence type="ECO:0000313" key="3">
    <source>
        <dbReference type="Proteomes" id="UP001189429"/>
    </source>
</evidence>
<gene>
    <name evidence="2" type="ORF">PCOR1329_LOCUS66749</name>
</gene>
<evidence type="ECO:0000313" key="2">
    <source>
        <dbReference type="EMBL" id="CAK0885014.1"/>
    </source>
</evidence>
<feature type="compositionally biased region" description="Basic and acidic residues" evidence="1">
    <location>
        <begin position="62"/>
        <end position="80"/>
    </location>
</feature>
<evidence type="ECO:0000256" key="1">
    <source>
        <dbReference type="SAM" id="MobiDB-lite"/>
    </source>
</evidence>
<name>A0ABN9WF74_9DINO</name>
<comment type="caution">
    <text evidence="2">The sequence shown here is derived from an EMBL/GenBank/DDBJ whole genome shotgun (WGS) entry which is preliminary data.</text>
</comment>
<feature type="region of interest" description="Disordered" evidence="1">
    <location>
        <begin position="39"/>
        <end position="91"/>
    </location>
</feature>
<feature type="compositionally biased region" description="Basic and acidic residues" evidence="1">
    <location>
        <begin position="223"/>
        <end position="242"/>
    </location>
</feature>
<organism evidence="2 3">
    <name type="scientific">Prorocentrum cordatum</name>
    <dbReference type="NCBI Taxonomy" id="2364126"/>
    <lineage>
        <taxon>Eukaryota</taxon>
        <taxon>Sar</taxon>
        <taxon>Alveolata</taxon>
        <taxon>Dinophyceae</taxon>
        <taxon>Prorocentrales</taxon>
        <taxon>Prorocentraceae</taxon>
        <taxon>Prorocentrum</taxon>
    </lineage>
</organism>
<dbReference type="Proteomes" id="UP001189429">
    <property type="component" value="Unassembled WGS sequence"/>
</dbReference>
<proteinExistence type="predicted"/>
<protein>
    <submittedName>
        <fullName evidence="2">Uncharacterized protein</fullName>
    </submittedName>
</protein>
<accession>A0ABN9WF74</accession>
<feature type="non-terminal residue" evidence="2">
    <location>
        <position position="1"/>
    </location>
</feature>
<keyword evidence="3" id="KW-1185">Reference proteome</keyword>
<feature type="region of interest" description="Disordered" evidence="1">
    <location>
        <begin position="204"/>
        <end position="242"/>
    </location>
</feature>
<feature type="compositionally biased region" description="Gly residues" evidence="1">
    <location>
        <begin position="40"/>
        <end position="53"/>
    </location>
</feature>